<feature type="transmembrane region" description="Helical" evidence="1">
    <location>
        <begin position="646"/>
        <end position="665"/>
    </location>
</feature>
<gene>
    <name evidence="2" type="ORF">EHW97_06265</name>
</gene>
<feature type="transmembrane region" description="Helical" evidence="1">
    <location>
        <begin position="209"/>
        <end position="231"/>
    </location>
</feature>
<feature type="transmembrane region" description="Helical" evidence="1">
    <location>
        <begin position="344"/>
        <end position="363"/>
    </location>
</feature>
<evidence type="ECO:0000313" key="2">
    <source>
        <dbReference type="EMBL" id="RQN08488.1"/>
    </source>
</evidence>
<feature type="transmembrane region" description="Helical" evidence="1">
    <location>
        <begin position="30"/>
        <end position="50"/>
    </location>
</feature>
<feature type="transmembrane region" description="Helical" evidence="1">
    <location>
        <begin position="238"/>
        <end position="256"/>
    </location>
</feature>
<feature type="transmembrane region" description="Helical" evidence="1">
    <location>
        <begin position="518"/>
        <end position="536"/>
    </location>
</feature>
<evidence type="ECO:0000256" key="1">
    <source>
        <dbReference type="SAM" id="Phobius"/>
    </source>
</evidence>
<keyword evidence="1" id="KW-0812">Transmembrane</keyword>
<feature type="transmembrane region" description="Helical" evidence="1">
    <location>
        <begin position="314"/>
        <end position="332"/>
    </location>
</feature>
<proteinExistence type="predicted"/>
<feature type="transmembrane region" description="Helical" evidence="1">
    <location>
        <begin position="621"/>
        <end position="639"/>
    </location>
</feature>
<feature type="transmembrane region" description="Helical" evidence="1">
    <location>
        <begin position="671"/>
        <end position="688"/>
    </location>
</feature>
<feature type="transmembrane region" description="Helical" evidence="1">
    <location>
        <begin position="468"/>
        <end position="487"/>
    </location>
</feature>
<feature type="transmembrane region" description="Helical" evidence="1">
    <location>
        <begin position="262"/>
        <end position="279"/>
    </location>
</feature>
<keyword evidence="3" id="KW-1185">Reference proteome</keyword>
<accession>A0A3N6X499</accession>
<feature type="transmembrane region" description="Helical" evidence="1">
    <location>
        <begin position="494"/>
        <end position="512"/>
    </location>
</feature>
<feature type="transmembrane region" description="Helical" evidence="1">
    <location>
        <begin position="416"/>
        <end position="433"/>
    </location>
</feature>
<dbReference type="InterPro" id="IPR058062">
    <property type="entry name" value="SCO7613_C"/>
</dbReference>
<feature type="transmembrane region" description="Helical" evidence="1">
    <location>
        <begin position="291"/>
        <end position="308"/>
    </location>
</feature>
<dbReference type="AlphaFoldDB" id="A0A3N6X499"/>
<sequence>MGSVILALGALLLLVAATIFISVSWDRLGLFGRSMALFAATLVATAAAAFTTRRRLGASAEALWAVVFGLLTLDWFAARAEGLLGLDAIPGEIYVGGWAVVLAVLTIPLARTARGRLGRPLVLPQIYAGVAPWIAVPAVLVYLWSEADWTAFWSGAVAALLAALVLALAWRLRTTVALWIVVPVGVAMVPFLVVAALSEAFASPDLDGLVLEGHGAPLAVIAVGSGVAALIMPRGAAGAAAVTVMTAGILVVTAAAGEVSATVAAVVAAVFVALGSVLVRGASTWARGAQAALVAAAGGSMFVVLIGWSEATVSATAIASLSLGAAIAAWGARRRPTLALPSPLVRPLVLAIVVVGVLATMSATDLPEAVQAAVAIAGAALIAWRFVHGSQVEQWVGPAALLVALVPASGDDGVAAWAYAAVAVAFGVLTATTRWDLVGAVSGVLTALTGAVAGVALANSAGLDTRAVSLWLTLAGVAAFGVASWFVESLVRRIPLEVVAAVLAFAGVLAGLDVRDASWMALLFLVLALSLFAAAADVADRRWFAVPAIVLAVLAWICFIVGEEVTAVEAFTVPLAAVALGIGAWFMARDASVRSVPALGVGLALAVLPSLPQALADPTSLRAILLGGAAVVALTVGWWRSWQAPFLVGALVLALLVVVNLWPLAMAVQRWALFGVLGVVLLVIGVTWESRVRQGRAALRVVGSMR</sequence>
<feature type="transmembrane region" description="Helical" evidence="1">
    <location>
        <begin position="150"/>
        <end position="169"/>
    </location>
</feature>
<evidence type="ECO:0008006" key="4">
    <source>
        <dbReference type="Google" id="ProtNLM"/>
    </source>
</evidence>
<keyword evidence="1" id="KW-1133">Transmembrane helix</keyword>
<evidence type="ECO:0000313" key="3">
    <source>
        <dbReference type="Proteomes" id="UP000275225"/>
    </source>
</evidence>
<feature type="transmembrane region" description="Helical" evidence="1">
    <location>
        <begin position="62"/>
        <end position="78"/>
    </location>
</feature>
<feature type="transmembrane region" description="Helical" evidence="1">
    <location>
        <begin position="176"/>
        <end position="197"/>
    </location>
</feature>
<dbReference type="OrthoDB" id="3790598at2"/>
<feature type="transmembrane region" description="Helical" evidence="1">
    <location>
        <begin position="440"/>
        <end position="462"/>
    </location>
</feature>
<dbReference type="EMBL" id="RQJX01000006">
    <property type="protein sequence ID" value="RQN08488.1"/>
    <property type="molecule type" value="Genomic_DNA"/>
</dbReference>
<comment type="caution">
    <text evidence="2">The sequence shown here is derived from an EMBL/GenBank/DDBJ whole genome shotgun (WGS) entry which is preliminary data.</text>
</comment>
<dbReference type="Proteomes" id="UP000275225">
    <property type="component" value="Unassembled WGS sequence"/>
</dbReference>
<organism evidence="2 3">
    <name type="scientific">Aeromicrobium camelliae</name>
    <dbReference type="NCBI Taxonomy" id="1538144"/>
    <lineage>
        <taxon>Bacteria</taxon>
        <taxon>Bacillati</taxon>
        <taxon>Actinomycetota</taxon>
        <taxon>Actinomycetes</taxon>
        <taxon>Propionibacteriales</taxon>
        <taxon>Nocardioidaceae</taxon>
        <taxon>Aeromicrobium</taxon>
    </lineage>
</organism>
<feature type="transmembrane region" description="Helical" evidence="1">
    <location>
        <begin position="595"/>
        <end position="615"/>
    </location>
</feature>
<feature type="transmembrane region" description="Helical" evidence="1">
    <location>
        <begin position="568"/>
        <end position="588"/>
    </location>
</feature>
<dbReference type="NCBIfam" id="NF047321">
    <property type="entry name" value="SCO7613_CTERM"/>
    <property type="match status" value="1"/>
</dbReference>
<feature type="transmembrane region" description="Helical" evidence="1">
    <location>
        <begin position="543"/>
        <end position="562"/>
    </location>
</feature>
<reference evidence="2 3" key="1">
    <citation type="submission" date="2018-11" db="EMBL/GenBank/DDBJ databases">
        <authorList>
            <person name="Li F."/>
        </authorList>
    </citation>
    <scope>NUCLEOTIDE SEQUENCE [LARGE SCALE GENOMIC DNA]</scope>
    <source>
        <strain evidence="2 3">YS17T</strain>
    </source>
</reference>
<protein>
    <recommendedName>
        <fullName evidence="4">DUF2157 domain-containing protein</fullName>
    </recommendedName>
</protein>
<feature type="transmembrane region" description="Helical" evidence="1">
    <location>
        <begin position="93"/>
        <end position="110"/>
    </location>
</feature>
<feature type="transmembrane region" description="Helical" evidence="1">
    <location>
        <begin position="122"/>
        <end position="144"/>
    </location>
</feature>
<keyword evidence="1" id="KW-0472">Membrane</keyword>
<name>A0A3N6X499_9ACTN</name>